<dbReference type="AlphaFoldDB" id="X0YV86"/>
<reference evidence="1" key="1">
    <citation type="journal article" date="2014" name="Front. Microbiol.">
        <title>High frequency of phylogenetically diverse reductive dehalogenase-homologous genes in deep subseafloor sedimentary metagenomes.</title>
        <authorList>
            <person name="Kawai M."/>
            <person name="Futagami T."/>
            <person name="Toyoda A."/>
            <person name="Takaki Y."/>
            <person name="Nishi S."/>
            <person name="Hori S."/>
            <person name="Arai W."/>
            <person name="Tsubouchi T."/>
            <person name="Morono Y."/>
            <person name="Uchiyama I."/>
            <person name="Ito T."/>
            <person name="Fujiyama A."/>
            <person name="Inagaki F."/>
            <person name="Takami H."/>
        </authorList>
    </citation>
    <scope>NUCLEOTIDE SEQUENCE</scope>
    <source>
        <strain evidence="1">Expedition CK06-06</strain>
    </source>
</reference>
<sequence>MHKIRKVKDYLVIPVTVKNDDYTGCGFFLGMVGIQDSDGKIWWKPSTVS</sequence>
<evidence type="ECO:0000313" key="1">
    <source>
        <dbReference type="EMBL" id="GAG60160.1"/>
    </source>
</evidence>
<name>X0YV86_9ZZZZ</name>
<feature type="non-terminal residue" evidence="1">
    <location>
        <position position="49"/>
    </location>
</feature>
<comment type="caution">
    <text evidence="1">The sequence shown here is derived from an EMBL/GenBank/DDBJ whole genome shotgun (WGS) entry which is preliminary data.</text>
</comment>
<dbReference type="EMBL" id="BART01005043">
    <property type="protein sequence ID" value="GAG60160.1"/>
    <property type="molecule type" value="Genomic_DNA"/>
</dbReference>
<organism evidence="1">
    <name type="scientific">marine sediment metagenome</name>
    <dbReference type="NCBI Taxonomy" id="412755"/>
    <lineage>
        <taxon>unclassified sequences</taxon>
        <taxon>metagenomes</taxon>
        <taxon>ecological metagenomes</taxon>
    </lineage>
</organism>
<gene>
    <name evidence="1" type="ORF">S01H4_12062</name>
</gene>
<accession>X0YV86</accession>
<protein>
    <submittedName>
        <fullName evidence="1">Uncharacterized protein</fullName>
    </submittedName>
</protein>
<proteinExistence type="predicted"/>